<evidence type="ECO:0000259" key="9">
    <source>
        <dbReference type="PROSITE" id="PS50893"/>
    </source>
</evidence>
<keyword evidence="5 8" id="KW-1133">Transmembrane helix</keyword>
<comment type="subcellular location">
    <subcellularLocation>
        <location evidence="1">Cell membrane</location>
        <topology evidence="1">Multi-pass membrane protein</topology>
    </subcellularLocation>
</comment>
<evidence type="ECO:0000256" key="6">
    <source>
        <dbReference type="ARBA" id="ARBA00023136"/>
    </source>
</evidence>
<dbReference type="Gene3D" id="3.40.50.300">
    <property type="entry name" value="P-loop containing nucleotide triphosphate hydrolases"/>
    <property type="match status" value="1"/>
</dbReference>
<dbReference type="InterPro" id="IPR027417">
    <property type="entry name" value="P-loop_NTPase"/>
</dbReference>
<dbReference type="InterPro" id="IPR011527">
    <property type="entry name" value="ABC1_TM_dom"/>
</dbReference>
<evidence type="ECO:0000259" key="10">
    <source>
        <dbReference type="PROSITE" id="PS50929"/>
    </source>
</evidence>
<feature type="transmembrane region" description="Helical" evidence="8">
    <location>
        <begin position="79"/>
        <end position="104"/>
    </location>
</feature>
<evidence type="ECO:0000256" key="7">
    <source>
        <dbReference type="SAM" id="MobiDB-lite"/>
    </source>
</evidence>
<reference evidence="11" key="1">
    <citation type="journal article" date="2021" name="Nat. Microbiol.">
        <title>Cocultivation of an ultrasmall environmental parasitic bacterium with lytic ability against bacteria associated with wastewater foams.</title>
        <authorList>
            <person name="Batinovic S."/>
            <person name="Rose J.J.A."/>
            <person name="Ratcliffe J."/>
            <person name="Seviour R.J."/>
            <person name="Petrovski S."/>
        </authorList>
    </citation>
    <scope>NUCLEOTIDE SEQUENCE</scope>
    <source>
        <strain evidence="11">CON9</strain>
    </source>
</reference>
<organism evidence="11 12">
    <name type="scientific">Gordonia pseudamarae</name>
    <dbReference type="NCBI Taxonomy" id="2831662"/>
    <lineage>
        <taxon>Bacteria</taxon>
        <taxon>Bacillati</taxon>
        <taxon>Actinomycetota</taxon>
        <taxon>Actinomycetes</taxon>
        <taxon>Mycobacteriales</taxon>
        <taxon>Gordoniaceae</taxon>
        <taxon>Gordonia</taxon>
    </lineage>
</organism>
<dbReference type="Proteomes" id="UP001059836">
    <property type="component" value="Chromosome"/>
</dbReference>
<dbReference type="Pfam" id="PF00664">
    <property type="entry name" value="ABC_membrane"/>
    <property type="match status" value="1"/>
</dbReference>
<feature type="transmembrane region" description="Helical" evidence="8">
    <location>
        <begin position="157"/>
        <end position="178"/>
    </location>
</feature>
<feature type="domain" description="ABC transporter" evidence="9">
    <location>
        <begin position="362"/>
        <end position="604"/>
    </location>
</feature>
<evidence type="ECO:0000313" key="12">
    <source>
        <dbReference type="Proteomes" id="UP001059836"/>
    </source>
</evidence>
<name>A0ABX6IM42_9ACTN</name>
<dbReference type="EMBL" id="CP045809">
    <property type="protein sequence ID" value="QHN36265.1"/>
    <property type="molecule type" value="Genomic_DNA"/>
</dbReference>
<dbReference type="PANTHER" id="PTHR43394:SF1">
    <property type="entry name" value="ATP-BINDING CASSETTE SUB-FAMILY B MEMBER 10, MITOCHONDRIAL"/>
    <property type="match status" value="1"/>
</dbReference>
<keyword evidence="12" id="KW-1185">Reference proteome</keyword>
<evidence type="ECO:0000313" key="11">
    <source>
        <dbReference type="EMBL" id="QHN36265.1"/>
    </source>
</evidence>
<dbReference type="Pfam" id="PF00005">
    <property type="entry name" value="ABC_tran"/>
    <property type="match status" value="1"/>
</dbReference>
<dbReference type="PROSITE" id="PS50893">
    <property type="entry name" value="ABC_TRANSPORTER_2"/>
    <property type="match status" value="1"/>
</dbReference>
<evidence type="ECO:0000256" key="3">
    <source>
        <dbReference type="ARBA" id="ARBA00022741"/>
    </source>
</evidence>
<dbReference type="GO" id="GO:0005524">
    <property type="term" value="F:ATP binding"/>
    <property type="evidence" value="ECO:0007669"/>
    <property type="project" value="UniProtKB-KW"/>
</dbReference>
<sequence>MSEQTSSPEDTTGMRTLAWLLTQIRVSRPRMAAVSALAVLATVGTLATPIILGAATNVIVDGTTGPVGAESGAMDWDLLWTLIVAAAAIYLISYVCTLTQGLLLTTTVQLSIARLRAKVSELIPRVPIGFTESTKRGELMAKATTHIDNATTVLGPLFVSLPTNLLTAVFTTVVLFWISPLLAAIILLSAPVSAVAAMVVAKRAKPNLTRQWQATSSLSGSFEEELTARQMLKAYEADDLVRERFTTLNDTLFSSMRSAQWTAGTLAPALTCMNAIVYLILAVVGGVQVINGDLSLGAAQVVVVFASQLAGSVKELAGFLPRIQSGAVSAGQVRDLLQTPAESDPAVDAAELPVSPEGPPRIEFDNVGFGYDPGARVLHEVSFSMPPGTTTAIVGTTGSGKTTLTSLLQCFYTPDSGSIRINGTDVTDLGRAGTRSMIAAVAQEPWLFTGSVGDNVAYGLRETDDQSDAGARELALAEAIVDSHVGQIVSVLPEGLDTTVGNDGGNLSAGELQLVTVARAIAAQPRILVLDEATSSADPRTELLIQRALLRLRSRTTTLLVTHRLATAALADQIVVLEGGRVVECGTHRDLIAAGGSYAQRCERDRQEDVSDVASRTRGARRASYDETPTQVLGRINTTVPWE</sequence>
<dbReference type="SUPFAM" id="SSF52540">
    <property type="entry name" value="P-loop containing nucleoside triphosphate hydrolases"/>
    <property type="match status" value="1"/>
</dbReference>
<feature type="transmembrane region" description="Helical" evidence="8">
    <location>
        <begin position="184"/>
        <end position="201"/>
    </location>
</feature>
<keyword evidence="2 8" id="KW-0812">Transmembrane</keyword>
<dbReference type="SUPFAM" id="SSF90123">
    <property type="entry name" value="ABC transporter transmembrane region"/>
    <property type="match status" value="1"/>
</dbReference>
<gene>
    <name evidence="11" type="ORF">GII31_16715</name>
</gene>
<feature type="transmembrane region" description="Helical" evidence="8">
    <location>
        <begin position="266"/>
        <end position="290"/>
    </location>
</feature>
<dbReference type="InterPro" id="IPR036640">
    <property type="entry name" value="ABC1_TM_sf"/>
</dbReference>
<feature type="region of interest" description="Disordered" evidence="7">
    <location>
        <begin position="606"/>
        <end position="625"/>
    </location>
</feature>
<keyword evidence="4 11" id="KW-0067">ATP-binding</keyword>
<evidence type="ECO:0000256" key="4">
    <source>
        <dbReference type="ARBA" id="ARBA00022840"/>
    </source>
</evidence>
<accession>A0ABX6IM42</accession>
<keyword evidence="3" id="KW-0547">Nucleotide-binding</keyword>
<dbReference type="InterPro" id="IPR039421">
    <property type="entry name" value="Type_1_exporter"/>
</dbReference>
<evidence type="ECO:0000256" key="2">
    <source>
        <dbReference type="ARBA" id="ARBA00022692"/>
    </source>
</evidence>
<dbReference type="InterPro" id="IPR003439">
    <property type="entry name" value="ABC_transporter-like_ATP-bd"/>
</dbReference>
<keyword evidence="6 8" id="KW-0472">Membrane</keyword>
<dbReference type="SMART" id="SM00382">
    <property type="entry name" value="AAA"/>
    <property type="match status" value="1"/>
</dbReference>
<evidence type="ECO:0000256" key="5">
    <source>
        <dbReference type="ARBA" id="ARBA00022989"/>
    </source>
</evidence>
<dbReference type="PROSITE" id="PS00211">
    <property type="entry name" value="ABC_TRANSPORTER_1"/>
    <property type="match status" value="1"/>
</dbReference>
<dbReference type="CDD" id="cd18547">
    <property type="entry name" value="ABC_6TM_Tm288_like"/>
    <property type="match status" value="1"/>
</dbReference>
<proteinExistence type="predicted"/>
<protein>
    <submittedName>
        <fullName evidence="11">ATP-binding cassette domain-containing protein</fullName>
    </submittedName>
</protein>
<dbReference type="InterPro" id="IPR003593">
    <property type="entry name" value="AAA+_ATPase"/>
</dbReference>
<dbReference type="PANTHER" id="PTHR43394">
    <property type="entry name" value="ATP-DEPENDENT PERMEASE MDL1, MITOCHONDRIAL"/>
    <property type="match status" value="1"/>
</dbReference>
<dbReference type="PROSITE" id="PS50929">
    <property type="entry name" value="ABC_TM1F"/>
    <property type="match status" value="1"/>
</dbReference>
<evidence type="ECO:0000256" key="8">
    <source>
        <dbReference type="SAM" id="Phobius"/>
    </source>
</evidence>
<feature type="domain" description="ABC transmembrane type-1" evidence="10">
    <location>
        <begin position="32"/>
        <end position="325"/>
    </location>
</feature>
<feature type="transmembrane region" description="Helical" evidence="8">
    <location>
        <begin position="32"/>
        <end position="59"/>
    </location>
</feature>
<evidence type="ECO:0000256" key="1">
    <source>
        <dbReference type="ARBA" id="ARBA00004651"/>
    </source>
</evidence>
<dbReference type="InterPro" id="IPR017871">
    <property type="entry name" value="ABC_transporter-like_CS"/>
</dbReference>
<dbReference type="Gene3D" id="1.20.1560.10">
    <property type="entry name" value="ABC transporter type 1, transmembrane domain"/>
    <property type="match status" value="1"/>
</dbReference>